<reference evidence="1 2" key="1">
    <citation type="submission" date="2018-06" db="EMBL/GenBank/DDBJ databases">
        <authorList>
            <consortium name="Pathogen Informatics"/>
            <person name="Doyle S."/>
        </authorList>
    </citation>
    <scope>NUCLEOTIDE SEQUENCE [LARGE SCALE GENOMIC DNA]</scope>
    <source>
        <strain evidence="1 2">NCTC12272</strain>
    </source>
</reference>
<dbReference type="Proteomes" id="UP000249566">
    <property type="component" value="Chromosome 1"/>
</dbReference>
<evidence type="ECO:0000313" key="2">
    <source>
        <dbReference type="Proteomes" id="UP000249566"/>
    </source>
</evidence>
<protein>
    <submittedName>
        <fullName evidence="1">Uncharacterized protein</fullName>
    </submittedName>
</protein>
<sequence length="75" mass="8433">MTRVYLYHQFTLQTPLSQPHHPNSHPITQTEYNQYAPANLIHCVSDAPRTLLPQIGKNNENLGYGLVIDLGGHTP</sequence>
<dbReference type="RefSeq" id="WP_027223166.1">
    <property type="nucleotide sequence ID" value="NZ_CAAAIJ010000003.1"/>
</dbReference>
<accession>A0AAX2ISL9</accession>
<dbReference type="EMBL" id="LS483412">
    <property type="protein sequence ID" value="SQG88898.1"/>
    <property type="molecule type" value="Genomic_DNA"/>
</dbReference>
<gene>
    <name evidence="1" type="ORF">NCTC12272_00061</name>
</gene>
<proteinExistence type="predicted"/>
<organism evidence="1 2">
    <name type="scientific">Legionella pneumophila subsp. pascullei</name>
    <dbReference type="NCBI Taxonomy" id="91890"/>
    <lineage>
        <taxon>Bacteria</taxon>
        <taxon>Pseudomonadati</taxon>
        <taxon>Pseudomonadota</taxon>
        <taxon>Gammaproteobacteria</taxon>
        <taxon>Legionellales</taxon>
        <taxon>Legionellaceae</taxon>
        <taxon>Legionella</taxon>
    </lineage>
</organism>
<dbReference type="AlphaFoldDB" id="A0AAX2ISL9"/>
<name>A0AAX2ISL9_LEGPN</name>
<evidence type="ECO:0000313" key="1">
    <source>
        <dbReference type="EMBL" id="SQG88898.1"/>
    </source>
</evidence>